<dbReference type="RefSeq" id="WP_054521714.1">
    <property type="nucleotide sequence ID" value="NZ_LGKO01000004.1"/>
</dbReference>
<keyword evidence="2" id="KW-0663">Pyridoxal phosphate</keyword>
<dbReference type="InterPro" id="IPR050147">
    <property type="entry name" value="Ser/Thr_Dehydratase"/>
</dbReference>
<evidence type="ECO:0000256" key="3">
    <source>
        <dbReference type="ARBA" id="ARBA00023239"/>
    </source>
</evidence>
<evidence type="ECO:0000256" key="1">
    <source>
        <dbReference type="ARBA" id="ARBA00001933"/>
    </source>
</evidence>
<dbReference type="Pfam" id="PF00291">
    <property type="entry name" value="PALP"/>
    <property type="match status" value="1"/>
</dbReference>
<comment type="caution">
    <text evidence="5">The sequence shown here is derived from an EMBL/GenBank/DDBJ whole genome shotgun (WGS) entry which is preliminary data.</text>
</comment>
<evidence type="ECO:0000313" key="6">
    <source>
        <dbReference type="Proteomes" id="UP000050544"/>
    </source>
</evidence>
<dbReference type="PANTHER" id="PTHR48078">
    <property type="entry name" value="THREONINE DEHYDRATASE, MITOCHONDRIAL-RELATED"/>
    <property type="match status" value="1"/>
</dbReference>
<dbReference type="GO" id="GO:0006565">
    <property type="term" value="P:L-serine catabolic process"/>
    <property type="evidence" value="ECO:0007669"/>
    <property type="project" value="TreeGrafter"/>
</dbReference>
<dbReference type="GO" id="GO:0009097">
    <property type="term" value="P:isoleucine biosynthetic process"/>
    <property type="evidence" value="ECO:0007669"/>
    <property type="project" value="TreeGrafter"/>
</dbReference>
<protein>
    <recommendedName>
        <fullName evidence="4">Tryptophan synthase beta chain-like PALP domain-containing protein</fullName>
    </recommendedName>
</protein>
<comment type="cofactor">
    <cofactor evidence="1">
        <name>pyridoxal 5'-phosphate</name>
        <dbReference type="ChEBI" id="CHEBI:597326"/>
    </cofactor>
</comment>
<evidence type="ECO:0000313" key="5">
    <source>
        <dbReference type="EMBL" id="KPL83292.1"/>
    </source>
</evidence>
<feature type="domain" description="Tryptophan synthase beta chain-like PALP" evidence="4">
    <location>
        <begin position="67"/>
        <end position="359"/>
    </location>
</feature>
<proteinExistence type="predicted"/>
<dbReference type="PANTHER" id="PTHR48078:SF6">
    <property type="entry name" value="L-THREONINE DEHYDRATASE CATABOLIC TDCB"/>
    <property type="match status" value="1"/>
</dbReference>
<dbReference type="PATRIC" id="fig|869279.4.peg.2470"/>
<accession>A0A0P6Y2B4</accession>
<name>A0A0P6Y2B4_9CHLR</name>
<keyword evidence="3" id="KW-0456">Lyase</keyword>
<dbReference type="GO" id="GO:0004794">
    <property type="term" value="F:threonine deaminase activity"/>
    <property type="evidence" value="ECO:0007669"/>
    <property type="project" value="TreeGrafter"/>
</dbReference>
<evidence type="ECO:0000256" key="2">
    <source>
        <dbReference type="ARBA" id="ARBA00022898"/>
    </source>
</evidence>
<dbReference type="OrthoDB" id="9778118at2"/>
<dbReference type="Proteomes" id="UP000050544">
    <property type="component" value="Unassembled WGS sequence"/>
</dbReference>
<sequence>MGRVVCTQCGQPYPEQGVPYRCVHCGGIYDFDSPPFFDRNALRHDLPGLWRFWGALALPAEARAFWLGEGNTPLVPQPFLGREVYLKLESLNPSGSYKDRGSAVLVSWLCARGVMEAVEDSSGNAGASFAAYAARAGLRAVVYVPESASGPKRLQIERYGATLIRVPGPRSAAAQAVLEAVQQGAVYASHAYLPFGLTGIATIAYEVWEQLGQRSPGTVIAPVGHGGLLLGVVRGFQALRQGGWISKLPYFVGVQAVACAPVVAAFEQRRGGEIPEVEERPTLAEGVRVRQPVRMEALLKEIASDQGTFLAIEELEIERAFLTLCRSGIYVEPTSALVWAALEHLNEQLPEPVVLIMTGSGLKYAS</sequence>
<dbReference type="SUPFAM" id="SSF53686">
    <property type="entry name" value="Tryptophan synthase beta subunit-like PLP-dependent enzymes"/>
    <property type="match status" value="1"/>
</dbReference>
<dbReference type="EMBL" id="LGKO01000004">
    <property type="protein sequence ID" value="KPL83292.1"/>
    <property type="molecule type" value="Genomic_DNA"/>
</dbReference>
<dbReference type="Gene3D" id="3.40.50.1100">
    <property type="match status" value="2"/>
</dbReference>
<dbReference type="AlphaFoldDB" id="A0A0P6Y2B4"/>
<dbReference type="InterPro" id="IPR036052">
    <property type="entry name" value="TrpB-like_PALP_sf"/>
</dbReference>
<gene>
    <name evidence="5" type="ORF">SE15_08695</name>
</gene>
<evidence type="ECO:0000259" key="4">
    <source>
        <dbReference type="Pfam" id="PF00291"/>
    </source>
</evidence>
<dbReference type="GO" id="GO:0006567">
    <property type="term" value="P:L-threonine catabolic process"/>
    <property type="evidence" value="ECO:0007669"/>
    <property type="project" value="TreeGrafter"/>
</dbReference>
<dbReference type="GO" id="GO:0003941">
    <property type="term" value="F:L-serine ammonia-lyase activity"/>
    <property type="evidence" value="ECO:0007669"/>
    <property type="project" value="TreeGrafter"/>
</dbReference>
<reference evidence="5 6" key="1">
    <citation type="submission" date="2015-07" db="EMBL/GenBank/DDBJ databases">
        <title>Whole genome sequence of Thermanaerothrix daxensis DSM 23592.</title>
        <authorList>
            <person name="Hemp J."/>
            <person name="Ward L.M."/>
            <person name="Pace L.A."/>
            <person name="Fischer W.W."/>
        </authorList>
    </citation>
    <scope>NUCLEOTIDE SEQUENCE [LARGE SCALE GENOMIC DNA]</scope>
    <source>
        <strain evidence="5 6">GNS-1</strain>
    </source>
</reference>
<dbReference type="STRING" id="869279.SE15_08695"/>
<dbReference type="InterPro" id="IPR001926">
    <property type="entry name" value="TrpB-like_PALP"/>
</dbReference>
<organism evidence="5 6">
    <name type="scientific">Thermanaerothrix daxensis</name>
    <dbReference type="NCBI Taxonomy" id="869279"/>
    <lineage>
        <taxon>Bacteria</taxon>
        <taxon>Bacillati</taxon>
        <taxon>Chloroflexota</taxon>
        <taxon>Anaerolineae</taxon>
        <taxon>Anaerolineales</taxon>
        <taxon>Anaerolineaceae</taxon>
        <taxon>Thermanaerothrix</taxon>
    </lineage>
</organism>
<keyword evidence="6" id="KW-1185">Reference proteome</keyword>